<accession>A0ABS2AGC2</accession>
<keyword evidence="3" id="KW-0067">ATP-binding</keyword>
<feature type="domain" description="(+)RNA virus helicase C-terminal" evidence="2">
    <location>
        <begin position="28"/>
        <end position="74"/>
    </location>
</feature>
<evidence type="ECO:0000313" key="4">
    <source>
        <dbReference type="Proteomes" id="UP000632138"/>
    </source>
</evidence>
<dbReference type="GO" id="GO:0005524">
    <property type="term" value="F:ATP binding"/>
    <property type="evidence" value="ECO:0007669"/>
    <property type="project" value="UniProtKB-KW"/>
</dbReference>
<dbReference type="SUPFAM" id="SSF52540">
    <property type="entry name" value="P-loop containing nucleoside triphosphate hydrolases"/>
    <property type="match status" value="1"/>
</dbReference>
<reference evidence="3 4" key="1">
    <citation type="submission" date="2021-01" db="EMBL/GenBank/DDBJ databases">
        <title>Actinoplanes sp. nov. LDG1-06 isolated from lichen.</title>
        <authorList>
            <person name="Saeng-In P."/>
            <person name="Phongsopitanun W."/>
            <person name="Kanchanasin P."/>
            <person name="Yuki M."/>
            <person name="Kudo T."/>
            <person name="Ohkuma M."/>
            <person name="Tanasupawat S."/>
        </authorList>
    </citation>
    <scope>NUCLEOTIDE SEQUENCE [LARGE SCALE GENOMIC DNA]</scope>
    <source>
        <strain evidence="3 4">LDG1-06</strain>
    </source>
</reference>
<organism evidence="3 4">
    <name type="scientific">Paractinoplanes ovalisporus</name>
    <dbReference type="NCBI Taxonomy" id="2810368"/>
    <lineage>
        <taxon>Bacteria</taxon>
        <taxon>Bacillati</taxon>
        <taxon>Actinomycetota</taxon>
        <taxon>Actinomycetes</taxon>
        <taxon>Micromonosporales</taxon>
        <taxon>Micromonosporaceae</taxon>
        <taxon>Paractinoplanes</taxon>
    </lineage>
</organism>
<feature type="compositionally biased region" description="Basic and acidic residues" evidence="1">
    <location>
        <begin position="1"/>
        <end position="11"/>
    </location>
</feature>
<evidence type="ECO:0000256" key="1">
    <source>
        <dbReference type="SAM" id="MobiDB-lite"/>
    </source>
</evidence>
<evidence type="ECO:0000313" key="3">
    <source>
        <dbReference type="EMBL" id="MBM2618428.1"/>
    </source>
</evidence>
<dbReference type="Pfam" id="PF01443">
    <property type="entry name" value="Viral_helicase1"/>
    <property type="match status" value="1"/>
</dbReference>
<comment type="caution">
    <text evidence="3">The sequence shown here is derived from an EMBL/GenBank/DDBJ whole genome shotgun (WGS) entry which is preliminary data.</text>
</comment>
<name>A0ABS2AGC2_9ACTN</name>
<dbReference type="InterPro" id="IPR027417">
    <property type="entry name" value="P-loop_NTPase"/>
</dbReference>
<gene>
    <name evidence="3" type="ORF">JIG36_22975</name>
</gene>
<evidence type="ECO:0000259" key="2">
    <source>
        <dbReference type="Pfam" id="PF01443"/>
    </source>
</evidence>
<keyword evidence="4" id="KW-1185">Reference proteome</keyword>
<feature type="region of interest" description="Disordered" evidence="1">
    <location>
        <begin position="1"/>
        <end position="33"/>
    </location>
</feature>
<dbReference type="Proteomes" id="UP000632138">
    <property type="component" value="Unassembled WGS sequence"/>
</dbReference>
<keyword evidence="3" id="KW-0547">Nucleotide-binding</keyword>
<dbReference type="EMBL" id="JAENHP010000007">
    <property type="protein sequence ID" value="MBM2618428.1"/>
    <property type="molecule type" value="Genomic_DNA"/>
</dbReference>
<proteinExistence type="predicted"/>
<protein>
    <submittedName>
        <fullName evidence="3">ATP-binding domain-containing protein</fullName>
    </submittedName>
</protein>
<sequence length="79" mass="8939">MRRSATDREVNSLRPATIHRRQPPANGTGRPVVSVSDVRGREIDTVLVIAPHRFAEPRDLYVAMTRATRCLYLIELLEA</sequence>
<dbReference type="InterPro" id="IPR027351">
    <property type="entry name" value="(+)RNA_virus_helicase_core_dom"/>
</dbReference>